<organism evidence="3 4">
    <name type="scientific">Cryptosporangium aurantiacum</name>
    <dbReference type="NCBI Taxonomy" id="134849"/>
    <lineage>
        <taxon>Bacteria</taxon>
        <taxon>Bacillati</taxon>
        <taxon>Actinomycetota</taxon>
        <taxon>Actinomycetes</taxon>
        <taxon>Cryptosporangiales</taxon>
        <taxon>Cryptosporangiaceae</taxon>
        <taxon>Cryptosporangium</taxon>
    </lineage>
</organism>
<reference evidence="3 4" key="1">
    <citation type="submission" date="2016-11" db="EMBL/GenBank/DDBJ databases">
        <authorList>
            <person name="Jaros S."/>
            <person name="Januszkiewicz K."/>
            <person name="Wedrychowicz H."/>
        </authorList>
    </citation>
    <scope>NUCLEOTIDE SEQUENCE [LARGE SCALE GENOMIC DNA]</scope>
    <source>
        <strain evidence="3 4">DSM 46144</strain>
    </source>
</reference>
<dbReference type="EMBL" id="FRCS01000006">
    <property type="protein sequence ID" value="SHN40123.1"/>
    <property type="molecule type" value="Genomic_DNA"/>
</dbReference>
<sequence>MTFHGIGERLPTLVPDGPAHLGTVPPFWAFAGRAFGGFSSAAALTGAAAFAPSGSVALAARISFVSPTLVGPFRIEATDVRLGRSSSAVNVRLTQDGQTRVTLASWFVRPDLLPAPEPTPPPRADPSACPGTWRDTKNAFDSAFERRTIHFPATSDAFALHGPRVELWIRRSGGPPPDAVSRQADDLMLFDAHLAETVIEGLHADRTRSFSIDLSVTWAGGPWIRSATPEGADDGGDAWRRLTTVGSAAGRIGTSGGTLTDVSGSTIATATQLVAVGPPRSDEGGRKR</sequence>
<dbReference type="RefSeq" id="WP_073259767.1">
    <property type="nucleotide sequence ID" value="NZ_FRCS01000006.1"/>
</dbReference>
<dbReference type="AlphaFoldDB" id="A0A1M7R4H6"/>
<proteinExistence type="predicted"/>
<evidence type="ECO:0000256" key="1">
    <source>
        <dbReference type="SAM" id="MobiDB-lite"/>
    </source>
</evidence>
<name>A0A1M7R4H6_9ACTN</name>
<dbReference type="STRING" id="134849.SAMN05443668_106434"/>
<feature type="compositionally biased region" description="Pro residues" evidence="1">
    <location>
        <begin position="113"/>
        <end position="124"/>
    </location>
</feature>
<dbReference type="InterPro" id="IPR029069">
    <property type="entry name" value="HotDog_dom_sf"/>
</dbReference>
<feature type="region of interest" description="Disordered" evidence="1">
    <location>
        <begin position="112"/>
        <end position="132"/>
    </location>
</feature>
<dbReference type="InterPro" id="IPR049449">
    <property type="entry name" value="TesB_ACOT8-like_N"/>
</dbReference>
<evidence type="ECO:0000259" key="2">
    <source>
        <dbReference type="Pfam" id="PF13622"/>
    </source>
</evidence>
<protein>
    <submittedName>
        <fullName evidence="3">Acyl-CoA thioesterase</fullName>
    </submittedName>
</protein>
<dbReference type="Proteomes" id="UP000184440">
    <property type="component" value="Unassembled WGS sequence"/>
</dbReference>
<dbReference type="SUPFAM" id="SSF54637">
    <property type="entry name" value="Thioesterase/thiol ester dehydrase-isomerase"/>
    <property type="match status" value="2"/>
</dbReference>
<dbReference type="InterPro" id="IPR042171">
    <property type="entry name" value="Acyl-CoA_hotdog"/>
</dbReference>
<keyword evidence="4" id="KW-1185">Reference proteome</keyword>
<accession>A0A1M7R4H6</accession>
<dbReference type="Pfam" id="PF13622">
    <property type="entry name" value="4HBT_3"/>
    <property type="match status" value="1"/>
</dbReference>
<gene>
    <name evidence="3" type="ORF">SAMN05443668_106434</name>
</gene>
<evidence type="ECO:0000313" key="3">
    <source>
        <dbReference type="EMBL" id="SHN40123.1"/>
    </source>
</evidence>
<dbReference type="Gene3D" id="2.40.160.210">
    <property type="entry name" value="Acyl-CoA thioesterase, double hotdog domain"/>
    <property type="match status" value="1"/>
</dbReference>
<evidence type="ECO:0000313" key="4">
    <source>
        <dbReference type="Proteomes" id="UP000184440"/>
    </source>
</evidence>
<feature type="domain" description="Acyl-CoA thioesterase-like N-terminal HotDog" evidence="2">
    <location>
        <begin position="25"/>
        <end position="107"/>
    </location>
</feature>